<dbReference type="Pfam" id="PF08268">
    <property type="entry name" value="FBA_3"/>
    <property type="match status" value="1"/>
</dbReference>
<dbReference type="SUPFAM" id="SSF81383">
    <property type="entry name" value="F-box domain"/>
    <property type="match status" value="1"/>
</dbReference>
<evidence type="ECO:0000259" key="2">
    <source>
        <dbReference type="PROSITE" id="PS50181"/>
    </source>
</evidence>
<dbReference type="AlphaFoldDB" id="A0AAN9HNL0"/>
<accession>A0AAN9HNL0</accession>
<keyword evidence="4" id="KW-1185">Reference proteome</keyword>
<dbReference type="InterPro" id="IPR017451">
    <property type="entry name" value="F-box-assoc_interact_dom"/>
</dbReference>
<dbReference type="Proteomes" id="UP001372338">
    <property type="component" value="Unassembled WGS sequence"/>
</dbReference>
<dbReference type="InterPro" id="IPR050796">
    <property type="entry name" value="SCF_F-box_component"/>
</dbReference>
<proteinExistence type="predicted"/>
<gene>
    <name evidence="3" type="ORF">RIF29_40579</name>
</gene>
<dbReference type="SMART" id="SM00256">
    <property type="entry name" value="FBOX"/>
    <property type="match status" value="1"/>
</dbReference>
<dbReference type="NCBIfam" id="TIGR01640">
    <property type="entry name" value="F_box_assoc_1"/>
    <property type="match status" value="1"/>
</dbReference>
<dbReference type="PROSITE" id="PS50181">
    <property type="entry name" value="FBOX"/>
    <property type="match status" value="1"/>
</dbReference>
<comment type="caution">
    <text evidence="3">The sequence shown here is derived from an EMBL/GenBank/DDBJ whole genome shotgun (WGS) entry which is preliminary data.</text>
</comment>
<protein>
    <recommendedName>
        <fullName evidence="2">F-box domain-containing protein</fullName>
    </recommendedName>
</protein>
<evidence type="ECO:0000313" key="4">
    <source>
        <dbReference type="Proteomes" id="UP001372338"/>
    </source>
</evidence>
<dbReference type="EMBL" id="JAYWIO010000008">
    <property type="protein sequence ID" value="KAK7245730.1"/>
    <property type="molecule type" value="Genomic_DNA"/>
</dbReference>
<reference evidence="3 4" key="1">
    <citation type="submission" date="2024-01" db="EMBL/GenBank/DDBJ databases">
        <title>The genomes of 5 underutilized Papilionoideae crops provide insights into root nodulation and disease resistanc.</title>
        <authorList>
            <person name="Yuan L."/>
        </authorList>
    </citation>
    <scope>NUCLEOTIDE SEQUENCE [LARGE SCALE GENOMIC DNA]</scope>
    <source>
        <strain evidence="3">ZHUSHIDOU_FW_LH</strain>
        <tissue evidence="3">Leaf</tissue>
    </source>
</reference>
<dbReference type="InterPro" id="IPR001810">
    <property type="entry name" value="F-box_dom"/>
</dbReference>
<feature type="region of interest" description="Disordered" evidence="1">
    <location>
        <begin position="23"/>
        <end position="59"/>
    </location>
</feature>
<feature type="compositionally biased region" description="Basic residues" evidence="1">
    <location>
        <begin position="34"/>
        <end position="48"/>
    </location>
</feature>
<dbReference type="Pfam" id="PF00646">
    <property type="entry name" value="F-box"/>
    <property type="match status" value="1"/>
</dbReference>
<dbReference type="Gene3D" id="1.20.1280.50">
    <property type="match status" value="1"/>
</dbReference>
<feature type="domain" description="F-box" evidence="2">
    <location>
        <begin position="56"/>
        <end position="102"/>
    </location>
</feature>
<dbReference type="PANTHER" id="PTHR31672:SF13">
    <property type="entry name" value="F-BOX PROTEIN CPR30-LIKE"/>
    <property type="match status" value="1"/>
</dbReference>
<dbReference type="InterPro" id="IPR036047">
    <property type="entry name" value="F-box-like_dom_sf"/>
</dbReference>
<name>A0AAN9HNL0_CROPI</name>
<dbReference type="CDD" id="cd22157">
    <property type="entry name" value="F-box_AtFBW1-like"/>
    <property type="match status" value="1"/>
</dbReference>
<dbReference type="InterPro" id="IPR013187">
    <property type="entry name" value="F-box-assoc_dom_typ3"/>
</dbReference>
<dbReference type="PANTHER" id="PTHR31672">
    <property type="entry name" value="BNACNNG10540D PROTEIN"/>
    <property type="match status" value="1"/>
</dbReference>
<sequence length="452" mass="50541">MNKQGTLGLFSFSVEAALSALTRHELMSSPPGTTRKRRRSPRQPRRHPPPPVPAAKPPSITLPEEIIEEILSRVPVKAVTRLLCLSSHWNSLLSSSRFMKHHLLSSSSRPRLLGGIYPHTSLECRTLSLSRPLSTLIQNPSLDPPLFLHPPLNVGPVPRIVGCVNGLICWIHRFHDNYFHYLNPATGGKATSPCIRRSMTGDSVFMHGFGYDPLRDGYKTVLIDCNTAVDDKAAVVKVYTLGSPSSWRKIAGFPFVPKDYETHTDGHLGRFVCGAVNWLAERADESLMIVSVDLVEETCREFSLPPADEGDGFVDCENLWALGGCLCFSYDLDGLKFVVWQMKTYGASESWAKLFNITYTDVGIDPVTNFFPQTLFMVDKGVVLFDSDKDSVFVLYDIEQKSYKELEFDNNGVWFNTNTYIESLVCPTRYLRYRGRGSAATLPIGVRKALTN</sequence>
<evidence type="ECO:0000313" key="3">
    <source>
        <dbReference type="EMBL" id="KAK7245730.1"/>
    </source>
</evidence>
<organism evidence="3 4">
    <name type="scientific">Crotalaria pallida</name>
    <name type="common">Smooth rattlebox</name>
    <name type="synonym">Crotalaria striata</name>
    <dbReference type="NCBI Taxonomy" id="3830"/>
    <lineage>
        <taxon>Eukaryota</taxon>
        <taxon>Viridiplantae</taxon>
        <taxon>Streptophyta</taxon>
        <taxon>Embryophyta</taxon>
        <taxon>Tracheophyta</taxon>
        <taxon>Spermatophyta</taxon>
        <taxon>Magnoliopsida</taxon>
        <taxon>eudicotyledons</taxon>
        <taxon>Gunneridae</taxon>
        <taxon>Pentapetalae</taxon>
        <taxon>rosids</taxon>
        <taxon>fabids</taxon>
        <taxon>Fabales</taxon>
        <taxon>Fabaceae</taxon>
        <taxon>Papilionoideae</taxon>
        <taxon>50 kb inversion clade</taxon>
        <taxon>genistoids sensu lato</taxon>
        <taxon>core genistoids</taxon>
        <taxon>Crotalarieae</taxon>
        <taxon>Crotalaria</taxon>
    </lineage>
</organism>
<evidence type="ECO:0000256" key="1">
    <source>
        <dbReference type="SAM" id="MobiDB-lite"/>
    </source>
</evidence>